<protein>
    <submittedName>
        <fullName evidence="2">Uncharacterized protein</fullName>
    </submittedName>
</protein>
<accession>A0A915IRV1</accession>
<reference evidence="2" key="1">
    <citation type="submission" date="2022-11" db="UniProtKB">
        <authorList>
            <consortium name="WormBaseParasite"/>
        </authorList>
    </citation>
    <scope>IDENTIFICATION</scope>
</reference>
<dbReference type="Proteomes" id="UP000887565">
    <property type="component" value="Unplaced"/>
</dbReference>
<name>A0A915IRV1_ROMCU</name>
<evidence type="ECO:0000313" key="2">
    <source>
        <dbReference type="WBParaSite" id="nRc.2.0.1.t16595-RA"/>
    </source>
</evidence>
<organism evidence="1 2">
    <name type="scientific">Romanomermis culicivorax</name>
    <name type="common">Nematode worm</name>
    <dbReference type="NCBI Taxonomy" id="13658"/>
    <lineage>
        <taxon>Eukaryota</taxon>
        <taxon>Metazoa</taxon>
        <taxon>Ecdysozoa</taxon>
        <taxon>Nematoda</taxon>
        <taxon>Enoplea</taxon>
        <taxon>Dorylaimia</taxon>
        <taxon>Mermithida</taxon>
        <taxon>Mermithoidea</taxon>
        <taxon>Mermithidae</taxon>
        <taxon>Romanomermis</taxon>
    </lineage>
</organism>
<proteinExistence type="predicted"/>
<dbReference type="WBParaSite" id="nRc.2.0.1.t16595-RA">
    <property type="protein sequence ID" value="nRc.2.0.1.t16595-RA"/>
    <property type="gene ID" value="nRc.2.0.1.g16595"/>
</dbReference>
<dbReference type="AlphaFoldDB" id="A0A915IRV1"/>
<keyword evidence="1" id="KW-1185">Reference proteome</keyword>
<sequence>HVESGAGLSDPGPQVVATGGAAVGGVAATGGAAVSGVAATAGRRIQLACSTARRTASTASEDGSPSNKNFSTGQIVIVSLAINSSAHRATSGPKSRIDTGAMSTTSAAMSTLTCDDSLSSVHGRCLYFLARLTDQMANIASWTGSPEEEGSIPIKFIGSTWSMTSMAESIGIPGGGP</sequence>
<evidence type="ECO:0000313" key="1">
    <source>
        <dbReference type="Proteomes" id="UP000887565"/>
    </source>
</evidence>